<sequence length="309" mass="33934">MNQTFSGLASAVGSYVLWGILPIYWRLLLDVPAYTILAHRIVWSFIFMMLVVVCVNRGGQFIAECREIFSDTKRWLALASGSVLISLNWLTYIWAVNHDRIIETSLGYYINPLVSIFLAIVVLKERLSFWQMISALLALAGVMFMAVHIGTVPWVALALALSFGLYGLCKKLAKVTAVAGLTLETCLVTPPALFYLFYFHQGGATTGLTGFSTTAVLLAGTGIITAIPLLLFANSANRLSLTVLSFVQYLSPTIALLIGVFLYHEQFTAVHAVTFASIWSALLLLSLGKTAWFKKVEAYAVSLKKAMES</sequence>
<dbReference type="InterPro" id="IPR004626">
    <property type="entry name" value="RarD"/>
</dbReference>
<keyword evidence="7 8" id="KW-0472">Membrane</keyword>
<keyword evidence="11" id="KW-1185">Reference proteome</keyword>
<comment type="subcellular location">
    <subcellularLocation>
        <location evidence="1">Cell membrane</location>
        <topology evidence="1">Multi-pass membrane protein</topology>
    </subcellularLocation>
</comment>
<dbReference type="EMBL" id="FODY01000003">
    <property type="protein sequence ID" value="SEO62144.1"/>
    <property type="molecule type" value="Genomic_DNA"/>
</dbReference>
<dbReference type="PANTHER" id="PTHR22911">
    <property type="entry name" value="ACYL-MALONYL CONDENSING ENZYME-RELATED"/>
    <property type="match status" value="1"/>
</dbReference>
<keyword evidence="3" id="KW-0813">Transport</keyword>
<feature type="transmembrane region" description="Helical" evidence="8">
    <location>
        <begin position="176"/>
        <end position="198"/>
    </location>
</feature>
<gene>
    <name evidence="10" type="ORF">SAMN04490178_103185</name>
</gene>
<evidence type="ECO:0000313" key="10">
    <source>
        <dbReference type="EMBL" id="SEO62144.1"/>
    </source>
</evidence>
<feature type="transmembrane region" description="Helical" evidence="8">
    <location>
        <begin position="239"/>
        <end position="263"/>
    </location>
</feature>
<feature type="domain" description="EamA" evidence="9">
    <location>
        <begin position="6"/>
        <end position="145"/>
    </location>
</feature>
<dbReference type="AlphaFoldDB" id="A0A1H8R7M3"/>
<reference evidence="10 11" key="1">
    <citation type="submission" date="2016-10" db="EMBL/GenBank/DDBJ databases">
        <authorList>
            <person name="de Groot N.N."/>
        </authorList>
    </citation>
    <scope>NUCLEOTIDE SEQUENCE [LARGE SCALE GENOMIC DNA]</scope>
    <source>
        <strain evidence="10 11">DSM 13305</strain>
    </source>
</reference>
<dbReference type="SUPFAM" id="SSF103481">
    <property type="entry name" value="Multidrug resistance efflux transporter EmrE"/>
    <property type="match status" value="2"/>
</dbReference>
<dbReference type="Proteomes" id="UP000198847">
    <property type="component" value="Unassembled WGS sequence"/>
</dbReference>
<evidence type="ECO:0000256" key="6">
    <source>
        <dbReference type="ARBA" id="ARBA00022989"/>
    </source>
</evidence>
<evidence type="ECO:0000256" key="4">
    <source>
        <dbReference type="ARBA" id="ARBA00022475"/>
    </source>
</evidence>
<evidence type="ECO:0000256" key="5">
    <source>
        <dbReference type="ARBA" id="ARBA00022692"/>
    </source>
</evidence>
<feature type="transmembrane region" description="Helical" evidence="8">
    <location>
        <begin position="129"/>
        <end position="146"/>
    </location>
</feature>
<feature type="transmembrane region" description="Helical" evidence="8">
    <location>
        <begin position="106"/>
        <end position="122"/>
    </location>
</feature>
<evidence type="ECO:0000256" key="2">
    <source>
        <dbReference type="ARBA" id="ARBA00007362"/>
    </source>
</evidence>
<evidence type="ECO:0000313" key="11">
    <source>
        <dbReference type="Proteomes" id="UP000198847"/>
    </source>
</evidence>
<accession>A0A1H8R7M3</accession>
<evidence type="ECO:0000256" key="8">
    <source>
        <dbReference type="SAM" id="Phobius"/>
    </source>
</evidence>
<dbReference type="STRING" id="112903.SAMN04490178_103185"/>
<evidence type="ECO:0000256" key="7">
    <source>
        <dbReference type="ARBA" id="ARBA00023136"/>
    </source>
</evidence>
<comment type="similarity">
    <text evidence="2">Belongs to the EamA transporter family.</text>
</comment>
<dbReference type="InterPro" id="IPR037185">
    <property type="entry name" value="EmrE-like"/>
</dbReference>
<dbReference type="InterPro" id="IPR000620">
    <property type="entry name" value="EamA_dom"/>
</dbReference>
<evidence type="ECO:0000259" key="9">
    <source>
        <dbReference type="Pfam" id="PF00892"/>
    </source>
</evidence>
<feature type="transmembrane region" description="Helical" evidence="8">
    <location>
        <begin position="210"/>
        <end position="232"/>
    </location>
</feature>
<dbReference type="RefSeq" id="WP_091744154.1">
    <property type="nucleotide sequence ID" value="NZ_FODY01000003.1"/>
</dbReference>
<keyword evidence="4" id="KW-1003">Cell membrane</keyword>
<evidence type="ECO:0000256" key="3">
    <source>
        <dbReference type="ARBA" id="ARBA00022448"/>
    </source>
</evidence>
<protein>
    <submittedName>
        <fullName evidence="10">Chloramphenicol-sensitive protein RarD</fullName>
    </submittedName>
</protein>
<organism evidence="10 11">
    <name type="scientific">Propionispora vibrioides</name>
    <dbReference type="NCBI Taxonomy" id="112903"/>
    <lineage>
        <taxon>Bacteria</taxon>
        <taxon>Bacillati</taxon>
        <taxon>Bacillota</taxon>
        <taxon>Negativicutes</taxon>
        <taxon>Selenomonadales</taxon>
        <taxon>Sporomusaceae</taxon>
        <taxon>Propionispora</taxon>
    </lineage>
</organism>
<dbReference type="OrthoDB" id="369870at2"/>
<keyword evidence="5 8" id="KW-0812">Transmembrane</keyword>
<feature type="transmembrane region" description="Helical" evidence="8">
    <location>
        <begin position="37"/>
        <end position="55"/>
    </location>
</feature>
<name>A0A1H8R7M3_9FIRM</name>
<dbReference type="PANTHER" id="PTHR22911:SF137">
    <property type="entry name" value="SOLUTE CARRIER FAMILY 35 MEMBER G2-RELATED"/>
    <property type="match status" value="1"/>
</dbReference>
<proteinExistence type="inferred from homology"/>
<dbReference type="Pfam" id="PF00892">
    <property type="entry name" value="EamA"/>
    <property type="match status" value="1"/>
</dbReference>
<feature type="transmembrane region" description="Helical" evidence="8">
    <location>
        <begin position="75"/>
        <end position="94"/>
    </location>
</feature>
<feature type="transmembrane region" description="Helical" evidence="8">
    <location>
        <begin position="7"/>
        <end position="25"/>
    </location>
</feature>
<dbReference type="GO" id="GO:0005886">
    <property type="term" value="C:plasma membrane"/>
    <property type="evidence" value="ECO:0007669"/>
    <property type="project" value="UniProtKB-SubCell"/>
</dbReference>
<keyword evidence="6 8" id="KW-1133">Transmembrane helix</keyword>
<feature type="transmembrane region" description="Helical" evidence="8">
    <location>
        <begin position="152"/>
        <end position="169"/>
    </location>
</feature>
<evidence type="ECO:0000256" key="1">
    <source>
        <dbReference type="ARBA" id="ARBA00004651"/>
    </source>
</evidence>
<dbReference type="NCBIfam" id="TIGR00688">
    <property type="entry name" value="rarD"/>
    <property type="match status" value="1"/>
</dbReference>
<feature type="transmembrane region" description="Helical" evidence="8">
    <location>
        <begin position="269"/>
        <end position="287"/>
    </location>
</feature>